<accession>A0A090LC60</accession>
<dbReference type="RefSeq" id="XP_024506557.1">
    <property type="nucleotide sequence ID" value="XM_024653042.1"/>
</dbReference>
<dbReference type="EMBL" id="LN609529">
    <property type="protein sequence ID" value="CEF67357.1"/>
    <property type="molecule type" value="Genomic_DNA"/>
</dbReference>
<feature type="transmembrane region" description="Helical" evidence="1">
    <location>
        <begin position="13"/>
        <end position="32"/>
    </location>
</feature>
<dbReference type="GeneID" id="36379722"/>
<protein>
    <submittedName>
        <fullName evidence="2 4">Uncharacterized protein</fullName>
    </submittedName>
</protein>
<evidence type="ECO:0000313" key="5">
    <source>
        <dbReference type="WormBase" id="SRAE_2000202100"/>
    </source>
</evidence>
<keyword evidence="1" id="KW-1133">Transmembrane helix</keyword>
<evidence type="ECO:0000313" key="4">
    <source>
        <dbReference type="WBParaSite" id="SRAE_2000202100.1"/>
    </source>
</evidence>
<dbReference type="WormBase" id="SRAE_2000202100">
    <property type="protein sequence ID" value="SRP02901"/>
    <property type="gene ID" value="WBGene00262228"/>
</dbReference>
<evidence type="ECO:0000313" key="3">
    <source>
        <dbReference type="Proteomes" id="UP000035682"/>
    </source>
</evidence>
<name>A0A090LC60_STRRB</name>
<dbReference type="AlphaFoldDB" id="A0A090LC60"/>
<organism evidence="2">
    <name type="scientific">Strongyloides ratti</name>
    <name type="common">Parasitic roundworm</name>
    <dbReference type="NCBI Taxonomy" id="34506"/>
    <lineage>
        <taxon>Eukaryota</taxon>
        <taxon>Metazoa</taxon>
        <taxon>Ecdysozoa</taxon>
        <taxon>Nematoda</taxon>
        <taxon>Chromadorea</taxon>
        <taxon>Rhabditida</taxon>
        <taxon>Tylenchina</taxon>
        <taxon>Panagrolaimomorpha</taxon>
        <taxon>Strongyloidoidea</taxon>
        <taxon>Strongyloididae</taxon>
        <taxon>Strongyloides</taxon>
    </lineage>
</organism>
<reference evidence="2 3" key="1">
    <citation type="submission" date="2014-09" db="EMBL/GenBank/DDBJ databases">
        <authorList>
            <person name="Martin A.A."/>
        </authorList>
    </citation>
    <scope>NUCLEOTIDE SEQUENCE</scope>
    <source>
        <strain evidence="3">ED321</strain>
        <strain evidence="2">ED321 Heterogonic</strain>
    </source>
</reference>
<dbReference type="WBParaSite" id="SRAE_2000202100.1">
    <property type="protein sequence ID" value="SRAE_2000202100.1"/>
    <property type="gene ID" value="WBGene00262228"/>
</dbReference>
<dbReference type="Proteomes" id="UP000035682">
    <property type="component" value="Unplaced"/>
</dbReference>
<keyword evidence="3" id="KW-1185">Reference proteome</keyword>
<gene>
    <name evidence="2 4 5" type="ORF">SRAE_2000202100</name>
</gene>
<dbReference type="CTD" id="36379722"/>
<evidence type="ECO:0000256" key="1">
    <source>
        <dbReference type="SAM" id="Phobius"/>
    </source>
</evidence>
<reference evidence="4" key="2">
    <citation type="submission" date="2020-12" db="UniProtKB">
        <authorList>
            <consortium name="WormBaseParasite"/>
        </authorList>
    </citation>
    <scope>IDENTIFICATION</scope>
</reference>
<sequence length="160" mass="18006">MDNITSVVGLLELSFQFILLVFLVSPVLFVLVENRKSFIKCISFGSNTQGDSGEKYDVEDPRISLSERMAALNHVDLDYFNVVDRTLDSTICSLNSSCLSRPPINISGNNNIMDEKEIIGEEINDGEVSSRFDAFETPPSAFRHNIRKTRRLGQPLFRNS</sequence>
<evidence type="ECO:0000313" key="2">
    <source>
        <dbReference type="EMBL" id="CEF67357.1"/>
    </source>
</evidence>
<proteinExistence type="predicted"/>
<keyword evidence="1" id="KW-0812">Transmembrane</keyword>
<keyword evidence="1" id="KW-0472">Membrane</keyword>